<feature type="chain" id="PRO_5039947671" evidence="5">
    <location>
        <begin position="20"/>
        <end position="413"/>
    </location>
</feature>
<comment type="subcellular location">
    <subcellularLocation>
        <location evidence="1">Secreted</location>
    </subcellularLocation>
</comment>
<proteinExistence type="inferred from homology"/>
<gene>
    <name evidence="6" type="ORF">PVAND_009541</name>
</gene>
<dbReference type="GO" id="GO:0005576">
    <property type="term" value="C:extracellular region"/>
    <property type="evidence" value="ECO:0007669"/>
    <property type="project" value="UniProtKB-SubCell"/>
</dbReference>
<evidence type="ECO:0000256" key="2">
    <source>
        <dbReference type="ARBA" id="ARBA00009127"/>
    </source>
</evidence>
<dbReference type="OrthoDB" id="7776143at2759"/>
<comment type="similarity">
    <text evidence="2">Belongs to the major royal jelly protein family.</text>
</comment>
<evidence type="ECO:0000313" key="6">
    <source>
        <dbReference type="EMBL" id="KAG5680008.1"/>
    </source>
</evidence>
<name>A0A9J6CDW5_POLVA</name>
<dbReference type="InterPro" id="IPR017996">
    <property type="entry name" value="MRJP/yellow-related"/>
</dbReference>
<keyword evidence="4 5" id="KW-0732">Signal</keyword>
<reference evidence="6" key="1">
    <citation type="submission" date="2021-03" db="EMBL/GenBank/DDBJ databases">
        <title>Chromosome level genome of the anhydrobiotic midge Polypedilum vanderplanki.</title>
        <authorList>
            <person name="Yoshida Y."/>
            <person name="Kikawada T."/>
            <person name="Gusev O."/>
        </authorList>
    </citation>
    <scope>NUCLEOTIDE SEQUENCE</scope>
    <source>
        <strain evidence="6">NIAS01</strain>
        <tissue evidence="6">Whole body or cell culture</tissue>
    </source>
</reference>
<evidence type="ECO:0000256" key="5">
    <source>
        <dbReference type="SAM" id="SignalP"/>
    </source>
</evidence>
<evidence type="ECO:0000256" key="4">
    <source>
        <dbReference type="ARBA" id="ARBA00022729"/>
    </source>
</evidence>
<dbReference type="Pfam" id="PF03022">
    <property type="entry name" value="MRJP"/>
    <property type="match status" value="1"/>
</dbReference>
<dbReference type="Gene3D" id="2.120.10.30">
    <property type="entry name" value="TolB, C-terminal domain"/>
    <property type="match status" value="1"/>
</dbReference>
<sequence length="413" mass="47394">MKVFNLLLLTLFLITDINCSQLVEKFTWRELEYSWSTEDAKQEAIRNGNYIPSNNLPLAFDVWRDKIFLTVPRWKTGIASTLSYIENSNNEKSPILHPFPNFSMNQLPNEENEAQQNSIISAFGIRVDECDRLWIVDCGLTNLLGTPKKFRNPSLLVFDLNNDGTLIRRFEIPENQIKADSFFVNVFVDTQKDKCSETFAYIVDIYGFGTVVYDYKQDKSWRVNHNYFSFDPIHGDLNVAGINFQWHDGVFGMALGKLNNDYGDRTLYFHSLASTYEFSVENAVLKNETFSTSPSSALYHSFNFLGSRGLNSQSSSEVYDAITNVIFYTQINRNAIGCWNIKKPYISENQGIVANDDEVLIFPNDLRLDGDGNLYVLSNRMPIFMYSNLDSTSYNYRIMMGKTTEIIKGTPCE</sequence>
<dbReference type="SUPFAM" id="SSF63829">
    <property type="entry name" value="Calcium-dependent phosphotriesterase"/>
    <property type="match status" value="1"/>
</dbReference>
<dbReference type="PANTHER" id="PTHR10009">
    <property type="entry name" value="PROTEIN YELLOW-RELATED"/>
    <property type="match status" value="1"/>
</dbReference>
<organism evidence="6 7">
    <name type="scientific">Polypedilum vanderplanki</name>
    <name type="common">Sleeping chironomid midge</name>
    <dbReference type="NCBI Taxonomy" id="319348"/>
    <lineage>
        <taxon>Eukaryota</taxon>
        <taxon>Metazoa</taxon>
        <taxon>Ecdysozoa</taxon>
        <taxon>Arthropoda</taxon>
        <taxon>Hexapoda</taxon>
        <taxon>Insecta</taxon>
        <taxon>Pterygota</taxon>
        <taxon>Neoptera</taxon>
        <taxon>Endopterygota</taxon>
        <taxon>Diptera</taxon>
        <taxon>Nematocera</taxon>
        <taxon>Chironomoidea</taxon>
        <taxon>Chironomidae</taxon>
        <taxon>Chironominae</taxon>
        <taxon>Polypedilum</taxon>
        <taxon>Polypedilum</taxon>
    </lineage>
</organism>
<feature type="signal peptide" evidence="5">
    <location>
        <begin position="1"/>
        <end position="19"/>
    </location>
</feature>
<evidence type="ECO:0000256" key="1">
    <source>
        <dbReference type="ARBA" id="ARBA00004613"/>
    </source>
</evidence>
<keyword evidence="3" id="KW-0964">Secreted</keyword>
<dbReference type="FunFam" id="2.120.10.30:FF:000045">
    <property type="entry name" value="Blast:Protein yellow"/>
    <property type="match status" value="1"/>
</dbReference>
<protein>
    <submittedName>
        <fullName evidence="6">Uncharacterized protein</fullName>
    </submittedName>
</protein>
<dbReference type="PRINTS" id="PR01366">
    <property type="entry name" value="ROYALJELLY"/>
</dbReference>
<dbReference type="PANTHER" id="PTHR10009:SF11">
    <property type="entry name" value="RH54244P"/>
    <property type="match status" value="1"/>
</dbReference>
<dbReference type="EMBL" id="JADBJN010000001">
    <property type="protein sequence ID" value="KAG5680008.1"/>
    <property type="molecule type" value="Genomic_DNA"/>
</dbReference>
<evidence type="ECO:0000313" key="7">
    <source>
        <dbReference type="Proteomes" id="UP001107558"/>
    </source>
</evidence>
<accession>A0A9J6CDW5</accession>
<comment type="caution">
    <text evidence="6">The sequence shown here is derived from an EMBL/GenBank/DDBJ whole genome shotgun (WGS) entry which is preliminary data.</text>
</comment>
<dbReference type="Proteomes" id="UP001107558">
    <property type="component" value="Chromosome 1"/>
</dbReference>
<dbReference type="InterPro" id="IPR011042">
    <property type="entry name" value="6-blade_b-propeller_TolB-like"/>
</dbReference>
<dbReference type="AlphaFoldDB" id="A0A9J6CDW5"/>
<evidence type="ECO:0000256" key="3">
    <source>
        <dbReference type="ARBA" id="ARBA00022525"/>
    </source>
</evidence>
<keyword evidence="7" id="KW-1185">Reference proteome</keyword>